<comment type="caution">
    <text evidence="1">The sequence shown here is derived from an EMBL/GenBank/DDBJ whole genome shotgun (WGS) entry which is preliminary data.</text>
</comment>
<name>A0ABS1X5V3_9GAMM</name>
<proteinExistence type="predicted"/>
<evidence type="ECO:0000313" key="2">
    <source>
        <dbReference type="Proteomes" id="UP000661077"/>
    </source>
</evidence>
<protein>
    <submittedName>
        <fullName evidence="1">Uncharacterized protein</fullName>
    </submittedName>
</protein>
<reference evidence="1 2" key="1">
    <citation type="journal article" date="2021" name="Int. J. Syst. Evol. Microbiol.">
        <title>Steroidobacter gossypii sp. nov., isolated from soil of cotton cropping field.</title>
        <authorList>
            <person name="Huang R."/>
            <person name="Yang S."/>
            <person name="Zhen C."/>
            <person name="Liu W."/>
        </authorList>
    </citation>
    <scope>NUCLEOTIDE SEQUENCE [LARGE SCALE GENOMIC DNA]</scope>
    <source>
        <strain evidence="1 2">S1-65</strain>
    </source>
</reference>
<accession>A0ABS1X5V3</accession>
<dbReference type="Proteomes" id="UP000661077">
    <property type="component" value="Unassembled WGS sequence"/>
</dbReference>
<dbReference type="RefSeq" id="WP_203170785.1">
    <property type="nucleotide sequence ID" value="NZ_JAEVLS010000009.1"/>
</dbReference>
<gene>
    <name evidence="1" type="ORF">JM946_28090</name>
</gene>
<sequence>MEQQPGDQMSVTEATALPESAVIVDAVKKLSATVVDIDQVASYLITGMNALRFGDGDGAAIIDDALVVMGDAYCKLIDDVCSDIRTVLDEMDPADAERRRELRKMRLP</sequence>
<organism evidence="1 2">
    <name type="scientific">Steroidobacter gossypii</name>
    <dbReference type="NCBI Taxonomy" id="2805490"/>
    <lineage>
        <taxon>Bacteria</taxon>
        <taxon>Pseudomonadati</taxon>
        <taxon>Pseudomonadota</taxon>
        <taxon>Gammaproteobacteria</taxon>
        <taxon>Steroidobacterales</taxon>
        <taxon>Steroidobacteraceae</taxon>
        <taxon>Steroidobacter</taxon>
    </lineage>
</organism>
<evidence type="ECO:0000313" key="1">
    <source>
        <dbReference type="EMBL" id="MBM0108611.1"/>
    </source>
</evidence>
<dbReference type="EMBL" id="JAEVLS010000009">
    <property type="protein sequence ID" value="MBM0108611.1"/>
    <property type="molecule type" value="Genomic_DNA"/>
</dbReference>
<keyword evidence="2" id="KW-1185">Reference proteome</keyword>